<protein>
    <recommendedName>
        <fullName evidence="3">histidine kinase</fullName>
        <ecNumber evidence="3">2.7.13.3</ecNumber>
    </recommendedName>
</protein>
<dbReference type="SMART" id="SM00388">
    <property type="entry name" value="HisKA"/>
    <property type="match status" value="1"/>
</dbReference>
<dbReference type="NCBIfam" id="TIGR00229">
    <property type="entry name" value="sensory_box"/>
    <property type="match status" value="1"/>
</dbReference>
<dbReference type="InterPro" id="IPR001610">
    <property type="entry name" value="PAC"/>
</dbReference>
<dbReference type="InterPro" id="IPR036097">
    <property type="entry name" value="HisK_dim/P_sf"/>
</dbReference>
<feature type="region of interest" description="Disordered" evidence="15">
    <location>
        <begin position="1265"/>
        <end position="1284"/>
    </location>
</feature>
<dbReference type="Pfam" id="PF02518">
    <property type="entry name" value="HATPase_c"/>
    <property type="match status" value="1"/>
</dbReference>
<comment type="caution">
    <text evidence="19">The sequence shown here is derived from an EMBL/GenBank/DDBJ whole genome shotgun (WGS) entry which is preliminary data.</text>
</comment>
<evidence type="ECO:0000259" key="16">
    <source>
        <dbReference type="PROSITE" id="PS50109"/>
    </source>
</evidence>
<keyword evidence="4" id="KW-1003">Cell membrane</keyword>
<dbReference type="SUPFAM" id="SSF47384">
    <property type="entry name" value="Homodimeric domain of signal transducing histidine kinase"/>
    <property type="match status" value="1"/>
</dbReference>
<comment type="catalytic activity">
    <reaction evidence="1">
        <text>ATP + protein L-histidine = ADP + protein N-phospho-L-histidine.</text>
        <dbReference type="EC" id="2.7.13.3"/>
    </reaction>
</comment>
<accession>A0A9W8TNM1</accession>
<dbReference type="Gene3D" id="3.30.450.20">
    <property type="entry name" value="PAS domain"/>
    <property type="match status" value="2"/>
</dbReference>
<evidence type="ECO:0000256" key="2">
    <source>
        <dbReference type="ARBA" id="ARBA00004651"/>
    </source>
</evidence>
<dbReference type="CDD" id="cd16922">
    <property type="entry name" value="HATPase_EvgS-ArcB-TorS-like"/>
    <property type="match status" value="1"/>
</dbReference>
<dbReference type="SMART" id="SM00091">
    <property type="entry name" value="PAS"/>
    <property type="match status" value="2"/>
</dbReference>
<keyword evidence="12" id="KW-0902">Two-component regulatory system</keyword>
<dbReference type="CDD" id="cd00082">
    <property type="entry name" value="HisKA"/>
    <property type="match status" value="1"/>
</dbReference>
<dbReference type="PROSITE" id="PS50110">
    <property type="entry name" value="RESPONSE_REGULATORY"/>
    <property type="match status" value="1"/>
</dbReference>
<name>A0A9W8TNM1_9PEZI</name>
<reference evidence="19" key="1">
    <citation type="submission" date="2022-07" db="EMBL/GenBank/DDBJ databases">
        <title>Genome Sequence of Xylaria arbuscula.</title>
        <authorList>
            <person name="Buettner E."/>
        </authorList>
    </citation>
    <scope>NUCLEOTIDE SEQUENCE</scope>
    <source>
        <strain evidence="19">VT107</strain>
    </source>
</reference>
<evidence type="ECO:0000256" key="7">
    <source>
        <dbReference type="ARBA" id="ARBA00022692"/>
    </source>
</evidence>
<feature type="compositionally biased region" description="Basic and acidic residues" evidence="15">
    <location>
        <begin position="1219"/>
        <end position="1244"/>
    </location>
</feature>
<dbReference type="InterPro" id="IPR005467">
    <property type="entry name" value="His_kinase_dom"/>
</dbReference>
<dbReference type="PANTHER" id="PTHR45339:SF1">
    <property type="entry name" value="HYBRID SIGNAL TRANSDUCTION HISTIDINE KINASE J"/>
    <property type="match status" value="1"/>
</dbReference>
<dbReference type="SUPFAM" id="SSF55874">
    <property type="entry name" value="ATPase domain of HSP90 chaperone/DNA topoisomerase II/histidine kinase"/>
    <property type="match status" value="1"/>
</dbReference>
<dbReference type="InterPro" id="IPR035965">
    <property type="entry name" value="PAS-like_dom_sf"/>
</dbReference>
<evidence type="ECO:0000256" key="10">
    <source>
        <dbReference type="ARBA" id="ARBA00022840"/>
    </source>
</evidence>
<evidence type="ECO:0000259" key="17">
    <source>
        <dbReference type="PROSITE" id="PS50110"/>
    </source>
</evidence>
<dbReference type="SMART" id="SM00448">
    <property type="entry name" value="REC"/>
    <property type="match status" value="1"/>
</dbReference>
<feature type="region of interest" description="Disordered" evidence="15">
    <location>
        <begin position="1209"/>
        <end position="1244"/>
    </location>
</feature>
<dbReference type="VEuPathDB" id="FungiDB:F4678DRAFT_480138"/>
<dbReference type="SUPFAM" id="SSF55785">
    <property type="entry name" value="PYP-like sensor domain (PAS domain)"/>
    <property type="match status" value="1"/>
</dbReference>
<dbReference type="GO" id="GO:0005886">
    <property type="term" value="C:plasma membrane"/>
    <property type="evidence" value="ECO:0007669"/>
    <property type="project" value="UniProtKB-SubCell"/>
</dbReference>
<evidence type="ECO:0000313" key="19">
    <source>
        <dbReference type="EMBL" id="KAJ3577553.1"/>
    </source>
</evidence>
<feature type="region of interest" description="Disordered" evidence="15">
    <location>
        <begin position="1"/>
        <end position="25"/>
    </location>
</feature>
<evidence type="ECO:0000259" key="18">
    <source>
        <dbReference type="PROSITE" id="PS50113"/>
    </source>
</evidence>
<dbReference type="PANTHER" id="PTHR45339">
    <property type="entry name" value="HYBRID SIGNAL TRANSDUCTION HISTIDINE KINASE J"/>
    <property type="match status" value="1"/>
</dbReference>
<comment type="subcellular location">
    <subcellularLocation>
        <location evidence="2">Cell membrane</location>
        <topology evidence="2">Multi-pass membrane protein</topology>
    </subcellularLocation>
</comment>
<gene>
    <name evidence="19" type="ORF">NPX13_g3017</name>
</gene>
<dbReference type="SMART" id="SM00387">
    <property type="entry name" value="HATPase_c"/>
    <property type="match status" value="1"/>
</dbReference>
<dbReference type="FunFam" id="1.10.287.130:FF:000003">
    <property type="entry name" value="Histidine kinase"/>
    <property type="match status" value="1"/>
</dbReference>
<dbReference type="InterPro" id="IPR036890">
    <property type="entry name" value="HATPase_C_sf"/>
</dbReference>
<keyword evidence="20" id="KW-1185">Reference proteome</keyword>
<keyword evidence="8" id="KW-0547">Nucleotide-binding</keyword>
<dbReference type="PROSITE" id="PS50113">
    <property type="entry name" value="PAC"/>
    <property type="match status" value="1"/>
</dbReference>
<dbReference type="EC" id="2.7.13.3" evidence="3"/>
<evidence type="ECO:0000256" key="14">
    <source>
        <dbReference type="PROSITE-ProRule" id="PRU00169"/>
    </source>
</evidence>
<feature type="domain" description="PAC" evidence="18">
    <location>
        <begin position="556"/>
        <end position="608"/>
    </location>
</feature>
<dbReference type="InterPro" id="IPR003661">
    <property type="entry name" value="HisK_dim/P_dom"/>
</dbReference>
<dbReference type="PROSITE" id="PS50109">
    <property type="entry name" value="HIS_KIN"/>
    <property type="match status" value="1"/>
</dbReference>
<dbReference type="PRINTS" id="PR00344">
    <property type="entry name" value="BCTRLSENSOR"/>
</dbReference>
<dbReference type="Pfam" id="PF00072">
    <property type="entry name" value="Response_reg"/>
    <property type="match status" value="1"/>
</dbReference>
<dbReference type="GO" id="GO:0005524">
    <property type="term" value="F:ATP binding"/>
    <property type="evidence" value="ECO:0007669"/>
    <property type="project" value="UniProtKB-KW"/>
</dbReference>
<dbReference type="InterPro" id="IPR003594">
    <property type="entry name" value="HATPase_dom"/>
</dbReference>
<evidence type="ECO:0000256" key="1">
    <source>
        <dbReference type="ARBA" id="ARBA00000085"/>
    </source>
</evidence>
<dbReference type="CDD" id="cd17546">
    <property type="entry name" value="REC_hyHK_CKI1_RcsC-like"/>
    <property type="match status" value="1"/>
</dbReference>
<dbReference type="InterPro" id="IPR013655">
    <property type="entry name" value="PAS_fold_3"/>
</dbReference>
<evidence type="ECO:0000256" key="4">
    <source>
        <dbReference type="ARBA" id="ARBA00022475"/>
    </source>
</evidence>
<dbReference type="Gene3D" id="3.40.50.2300">
    <property type="match status" value="1"/>
</dbReference>
<evidence type="ECO:0000256" key="6">
    <source>
        <dbReference type="ARBA" id="ARBA00022679"/>
    </source>
</evidence>
<proteinExistence type="predicted"/>
<dbReference type="Pfam" id="PF08447">
    <property type="entry name" value="PAS_3"/>
    <property type="match status" value="1"/>
</dbReference>
<dbReference type="EMBL" id="JANPWZ010000348">
    <property type="protein sequence ID" value="KAJ3577553.1"/>
    <property type="molecule type" value="Genomic_DNA"/>
</dbReference>
<dbReference type="FunFam" id="3.30.565.10:FF:000010">
    <property type="entry name" value="Sensor histidine kinase RcsC"/>
    <property type="match status" value="1"/>
</dbReference>
<feature type="domain" description="Response regulatory" evidence="17">
    <location>
        <begin position="1075"/>
        <end position="1201"/>
    </location>
</feature>
<evidence type="ECO:0000256" key="13">
    <source>
        <dbReference type="ARBA" id="ARBA00023136"/>
    </source>
</evidence>
<dbReference type="InterPro" id="IPR000700">
    <property type="entry name" value="PAS-assoc_C"/>
</dbReference>
<dbReference type="GO" id="GO:0000155">
    <property type="term" value="F:phosphorelay sensor kinase activity"/>
    <property type="evidence" value="ECO:0007669"/>
    <property type="project" value="InterPro"/>
</dbReference>
<evidence type="ECO:0000256" key="11">
    <source>
        <dbReference type="ARBA" id="ARBA00022989"/>
    </source>
</evidence>
<dbReference type="Gene3D" id="3.30.565.10">
    <property type="entry name" value="Histidine kinase-like ATPase, C-terminal domain"/>
    <property type="match status" value="1"/>
</dbReference>
<dbReference type="InterPro" id="IPR001789">
    <property type="entry name" value="Sig_transdc_resp-reg_receiver"/>
</dbReference>
<evidence type="ECO:0000256" key="5">
    <source>
        <dbReference type="ARBA" id="ARBA00022553"/>
    </source>
</evidence>
<evidence type="ECO:0000256" key="8">
    <source>
        <dbReference type="ARBA" id="ARBA00022741"/>
    </source>
</evidence>
<keyword evidence="9" id="KW-0418">Kinase</keyword>
<keyword evidence="5 14" id="KW-0597">Phosphoprotein</keyword>
<dbReference type="CDD" id="cd00130">
    <property type="entry name" value="PAS"/>
    <property type="match status" value="1"/>
</dbReference>
<dbReference type="SUPFAM" id="SSF52172">
    <property type="entry name" value="CheY-like"/>
    <property type="match status" value="1"/>
</dbReference>
<sequence>MTHLNDRHRVPPLRTASTTANMDSCEIPPDHHTLLIQSRLENSVHTSGAYNLYPPSTPPFTTLQHENLQPFAERQETTAIRVEERPHAMDLRIDTISPEQLAFSAIRFLPVPLLLVNSIKTVVVANEAMRRLLGLAEDYPILHQSSCPVTDVLQGKSLAQLGIDILSHNNHDKLSWDCFLDGLKTETQPTCALNSSASGFESLQDGTSSTGSEPRIDALNPTVDVIIAPKDTGLEMAFKSCRTKYRTTATVTVTTWEIEKGFQTHHMLTFGNIKREPHHIADSLPTISHSSFKSSHEKALTIPNLVLESPRAHNFDRCLSPPVPSPAVSVCSEGLESNTPSPLQKVAIIKDALLDNSEMPILAMWKDGSAPVCNRSARELFGPSCCVNSAGGYDLLPSSDVWNEDFTRKLDPSEFPTAVLLQDQKPFSGQRIGLHHNATGEKVVYDVLGEILKDNEAGIIGGVITCRDVTYMAQEITNIKKTEEERFKLICDTMPQMVWTATPDGMHDFFNKRWYDFTSLSPEESFGLGWQLPFHPDDMGATITAWKHSLATGDPYATEYRCLNGDGEWVWMLGRALPLKDKNGNILKWFGTCTDVHETMKAKLDAKQSRKQLLSVLTDAQTTIFSVNRDRKITMLEGALIRREVGDGLCINEARNYIGRDVDEVFHELGLSVEKEMTPAFLRPVDDILSGRKRSDTVREHEIDQHFYKTRFMPIIGTNPESIDFTHTMVEGAIGVIMNVTELKEREQAVEVHVREKRQYMAKEAAAKEASRLKSQFLANMSHEIRTPITGVIGMTELLLDSNLDDEQLEYAENIRRSAAALLGIINDILDFSKIESGRLDVDEVQFSLSLIVKDVTKMLSFTAQKKGLELSSVVAPDIDDDLELLGDPGRVRQVLTNLLTNGIKFTRTGFVRLSVSKQRETDETIEIKFVVEDSGIGIPPEVQERLFQPFSQGDPSTGRKFGGSGLGLTISKNLLGLMKGDIELSSSVGNGTAVSFWIPFAKPKSAIDSSSMDPLSLPRRLQNEMSIACNSNHTSPSSSTDNLHSRQPSRNYVLSSAIDHEREDMSMMERSSIFVLVVEDNAINQQIALKKIRKLGFQANAVWNGQEALDYVKGSLDQKHRKPDIILMDVQMPVIDGYKCTHILRHDATYKDIARDVPIVAMTASAIQGDHEKCTKAGMDDYLSKPVNSSTLERMLVRWGKNRRKGLLSPTSSMSLSDRSESPFHESEPDSQSEARRFDFDHMKRSDTSAENLEFGKEIFNALLTPKATDPSETGQDHHPFSF</sequence>
<feature type="domain" description="Histidine kinase" evidence="16">
    <location>
        <begin position="780"/>
        <end position="1003"/>
    </location>
</feature>
<feature type="modified residue" description="4-aspartylphosphate" evidence="14">
    <location>
        <position position="1130"/>
    </location>
</feature>
<evidence type="ECO:0000256" key="9">
    <source>
        <dbReference type="ARBA" id="ARBA00022777"/>
    </source>
</evidence>
<evidence type="ECO:0000256" key="12">
    <source>
        <dbReference type="ARBA" id="ARBA00023012"/>
    </source>
</evidence>
<dbReference type="Proteomes" id="UP001148614">
    <property type="component" value="Unassembled WGS sequence"/>
</dbReference>
<keyword evidence="11" id="KW-1133">Transmembrane helix</keyword>
<evidence type="ECO:0000313" key="20">
    <source>
        <dbReference type="Proteomes" id="UP001148614"/>
    </source>
</evidence>
<dbReference type="InterPro" id="IPR004358">
    <property type="entry name" value="Sig_transdc_His_kin-like_C"/>
</dbReference>
<dbReference type="InterPro" id="IPR011006">
    <property type="entry name" value="CheY-like_superfamily"/>
</dbReference>
<dbReference type="InterPro" id="IPR000014">
    <property type="entry name" value="PAS"/>
</dbReference>
<evidence type="ECO:0000256" key="15">
    <source>
        <dbReference type="SAM" id="MobiDB-lite"/>
    </source>
</evidence>
<keyword evidence="10" id="KW-0067">ATP-binding</keyword>
<keyword evidence="13" id="KW-0472">Membrane</keyword>
<organism evidence="19 20">
    <name type="scientific">Xylaria arbuscula</name>
    <dbReference type="NCBI Taxonomy" id="114810"/>
    <lineage>
        <taxon>Eukaryota</taxon>
        <taxon>Fungi</taxon>
        <taxon>Dikarya</taxon>
        <taxon>Ascomycota</taxon>
        <taxon>Pezizomycotina</taxon>
        <taxon>Sordariomycetes</taxon>
        <taxon>Xylariomycetidae</taxon>
        <taxon>Xylariales</taxon>
        <taxon>Xylariaceae</taxon>
        <taxon>Xylaria</taxon>
    </lineage>
</organism>
<feature type="region of interest" description="Disordered" evidence="15">
    <location>
        <begin position="1030"/>
        <end position="1049"/>
    </location>
</feature>
<dbReference type="Gene3D" id="1.10.287.130">
    <property type="match status" value="1"/>
</dbReference>
<dbReference type="FunFam" id="3.30.450.20:FF:000099">
    <property type="entry name" value="Sensory box sensor histidine kinase"/>
    <property type="match status" value="1"/>
</dbReference>
<keyword evidence="7" id="KW-0812">Transmembrane</keyword>
<dbReference type="SMART" id="SM00086">
    <property type="entry name" value="PAC"/>
    <property type="match status" value="1"/>
</dbReference>
<evidence type="ECO:0000256" key="3">
    <source>
        <dbReference type="ARBA" id="ARBA00012438"/>
    </source>
</evidence>
<dbReference type="Pfam" id="PF00512">
    <property type="entry name" value="HisKA"/>
    <property type="match status" value="1"/>
</dbReference>
<keyword evidence="6" id="KW-0808">Transferase</keyword>